<feature type="region of interest" description="Disordered" evidence="1">
    <location>
        <begin position="30"/>
        <end position="55"/>
    </location>
</feature>
<organism evidence="2 3">
    <name type="scientific">Eumeta variegata</name>
    <name type="common">Bagworm moth</name>
    <name type="synonym">Eumeta japonica</name>
    <dbReference type="NCBI Taxonomy" id="151549"/>
    <lineage>
        <taxon>Eukaryota</taxon>
        <taxon>Metazoa</taxon>
        <taxon>Ecdysozoa</taxon>
        <taxon>Arthropoda</taxon>
        <taxon>Hexapoda</taxon>
        <taxon>Insecta</taxon>
        <taxon>Pterygota</taxon>
        <taxon>Neoptera</taxon>
        <taxon>Endopterygota</taxon>
        <taxon>Lepidoptera</taxon>
        <taxon>Glossata</taxon>
        <taxon>Ditrysia</taxon>
        <taxon>Tineoidea</taxon>
        <taxon>Psychidae</taxon>
        <taxon>Oiketicinae</taxon>
        <taxon>Eumeta</taxon>
    </lineage>
</organism>
<sequence length="272" mass="28910">MSVRSFADQPHPRVCGCRYGTKDLMLPHARASSRRGYSPDDSGGNGPFSGGSIDAGVMPVPSPSHPRARALKLRTQPTADGWTPVDADRVKAARIGDPLCVDLTERACRPLIRLSTHPQQQPRQYASASRCLLPLHFFPGLGVLPVPTPSHPRARASSRIRSAAGGGAPGCGVVVDEGQSEKTRAARVSEPLPSSTRSGPRQGGQSNRRGASRSIGSQLQQLCPRCPGRRPAVCSVVGARRRTHPGSGERRGRPYQCIPHVRGGHGAEPPAF</sequence>
<comment type="caution">
    <text evidence="2">The sequence shown here is derived from an EMBL/GenBank/DDBJ whole genome shotgun (WGS) entry which is preliminary data.</text>
</comment>
<feature type="region of interest" description="Disordered" evidence="1">
    <location>
        <begin position="237"/>
        <end position="272"/>
    </location>
</feature>
<reference evidence="2 3" key="1">
    <citation type="journal article" date="2019" name="Commun. Biol.">
        <title>The bagworm genome reveals a unique fibroin gene that provides high tensile strength.</title>
        <authorList>
            <person name="Kono N."/>
            <person name="Nakamura H."/>
            <person name="Ohtoshi R."/>
            <person name="Tomita M."/>
            <person name="Numata K."/>
            <person name="Arakawa K."/>
        </authorList>
    </citation>
    <scope>NUCLEOTIDE SEQUENCE [LARGE SCALE GENOMIC DNA]</scope>
</reference>
<gene>
    <name evidence="2" type="ORF">EVAR_31954_1</name>
</gene>
<name>A0A4C1VRB6_EUMVA</name>
<evidence type="ECO:0000313" key="2">
    <source>
        <dbReference type="EMBL" id="GBP41638.1"/>
    </source>
</evidence>
<feature type="region of interest" description="Disordered" evidence="1">
    <location>
        <begin position="149"/>
        <end position="223"/>
    </location>
</feature>
<dbReference type="Proteomes" id="UP000299102">
    <property type="component" value="Unassembled WGS sequence"/>
</dbReference>
<dbReference type="AlphaFoldDB" id="A0A4C1VRB6"/>
<keyword evidence="3" id="KW-1185">Reference proteome</keyword>
<protein>
    <submittedName>
        <fullName evidence="2">Uncharacterized protein</fullName>
    </submittedName>
</protein>
<dbReference type="EMBL" id="BGZK01000403">
    <property type="protein sequence ID" value="GBP41638.1"/>
    <property type="molecule type" value="Genomic_DNA"/>
</dbReference>
<accession>A0A4C1VRB6</accession>
<evidence type="ECO:0000256" key="1">
    <source>
        <dbReference type="SAM" id="MobiDB-lite"/>
    </source>
</evidence>
<evidence type="ECO:0000313" key="3">
    <source>
        <dbReference type="Proteomes" id="UP000299102"/>
    </source>
</evidence>
<proteinExistence type="predicted"/>
<feature type="compositionally biased region" description="Polar residues" evidence="1">
    <location>
        <begin position="192"/>
        <end position="221"/>
    </location>
</feature>